<dbReference type="GO" id="GO:0008757">
    <property type="term" value="F:S-adenosylmethionine-dependent methyltransferase activity"/>
    <property type="evidence" value="ECO:0007669"/>
    <property type="project" value="InterPro"/>
</dbReference>
<dbReference type="GO" id="GO:0032259">
    <property type="term" value="P:methylation"/>
    <property type="evidence" value="ECO:0007669"/>
    <property type="project" value="UniProtKB-KW"/>
</dbReference>
<keyword evidence="2" id="KW-0808">Transferase</keyword>
<dbReference type="Proteomes" id="UP000575083">
    <property type="component" value="Unassembled WGS sequence"/>
</dbReference>
<dbReference type="Gene3D" id="2.20.25.10">
    <property type="match status" value="1"/>
</dbReference>
<dbReference type="AlphaFoldDB" id="A0A7X0U9R6"/>
<keyword evidence="3" id="KW-1185">Reference proteome</keyword>
<protein>
    <submittedName>
        <fullName evidence="2">SAM-dependent methyltransferase</fullName>
    </submittedName>
</protein>
<reference evidence="2 3" key="1">
    <citation type="submission" date="2020-08" db="EMBL/GenBank/DDBJ databases">
        <title>Functional genomics of gut bacteria from endangered species of beetles.</title>
        <authorList>
            <person name="Carlos-Shanley C."/>
        </authorList>
    </citation>
    <scope>NUCLEOTIDE SEQUENCE [LARGE SCALE GENOMIC DNA]</scope>
    <source>
        <strain evidence="2 3">S00198</strain>
    </source>
</reference>
<proteinExistence type="predicted"/>
<dbReference type="Pfam" id="PF08241">
    <property type="entry name" value="Methyltransf_11"/>
    <property type="match status" value="1"/>
</dbReference>
<sequence>MSRLDSLLPLLACPRCGGRLNQHPSQVVCGGCGMGYPLRNGVPVLLPETIEEAGTGEASVDDPVSRHPYSQESLKIIEDHKNGWVLDLGAGGKLQRWDNVVQIDIFRYPMTDVVGSADRLPFRDNSFSAVISQAVFEHLQYPQAAVEEIRRVLKPGGVVKIDTAFLQPEHGYPHHFYNATETGLREWFREFDLRWSGVEPHQHPQWSLSWFMGVYLDRLPAEAAALLRAVPLGDIVDALQRAGTGAALLQDAAIMDALGALPEHHLRTLAAGVSIRAVNPPKTLSSAPMPSLEGASPVVATDLDRKLAAARMDLEHLRSELTTVRESQLLANDQARYMAQYYRLIADAGEEAPLGAGRRAHALFHAKNMVRAVMPPGMWRFLRAGWRSLSGTGAGQAPQPDHPQAAVPFVSVVLQPFDVALLTTTFFSLVRQTYTGWELLLLGHPDQSPAVRRAMEDFARLDSRLTIVPRTDLDGAYPWRGQYRLALQEGTTLSFNALQEMFTLAKMRPDTGAIMADYDAILGRDDVMPPIRCLSAPVPQTNSSFASTASFVLLQAEALRRSGAGGTIDVNYQQVAHIPLVLFHTLQEPSPRAGHPR</sequence>
<dbReference type="RefSeq" id="WP_184858738.1">
    <property type="nucleotide sequence ID" value="NZ_JACHLK010000006.1"/>
</dbReference>
<organism evidence="2 3">
    <name type="scientific">Acidovorax soli</name>
    <dbReference type="NCBI Taxonomy" id="592050"/>
    <lineage>
        <taxon>Bacteria</taxon>
        <taxon>Pseudomonadati</taxon>
        <taxon>Pseudomonadota</taxon>
        <taxon>Betaproteobacteria</taxon>
        <taxon>Burkholderiales</taxon>
        <taxon>Comamonadaceae</taxon>
        <taxon>Acidovorax</taxon>
    </lineage>
</organism>
<keyword evidence="2" id="KW-0489">Methyltransferase</keyword>
<accession>A0A7X0U9R6</accession>
<comment type="caution">
    <text evidence="2">The sequence shown here is derived from an EMBL/GenBank/DDBJ whole genome shotgun (WGS) entry which is preliminary data.</text>
</comment>
<dbReference type="Gene3D" id="3.40.50.150">
    <property type="entry name" value="Vaccinia Virus protein VP39"/>
    <property type="match status" value="1"/>
</dbReference>
<feature type="domain" description="Methyltransferase type 11" evidence="1">
    <location>
        <begin position="113"/>
        <end position="159"/>
    </location>
</feature>
<gene>
    <name evidence="2" type="ORF">HNP48_003243</name>
</gene>
<evidence type="ECO:0000313" key="2">
    <source>
        <dbReference type="EMBL" id="MBB6560567.1"/>
    </source>
</evidence>
<evidence type="ECO:0000259" key="1">
    <source>
        <dbReference type="Pfam" id="PF08241"/>
    </source>
</evidence>
<dbReference type="InterPro" id="IPR029063">
    <property type="entry name" value="SAM-dependent_MTases_sf"/>
</dbReference>
<dbReference type="CDD" id="cd02440">
    <property type="entry name" value="AdoMet_MTases"/>
    <property type="match status" value="1"/>
</dbReference>
<dbReference type="InterPro" id="IPR013216">
    <property type="entry name" value="Methyltransf_11"/>
</dbReference>
<dbReference type="EMBL" id="JACHLK010000006">
    <property type="protein sequence ID" value="MBB6560567.1"/>
    <property type="molecule type" value="Genomic_DNA"/>
</dbReference>
<evidence type="ECO:0000313" key="3">
    <source>
        <dbReference type="Proteomes" id="UP000575083"/>
    </source>
</evidence>
<dbReference type="SUPFAM" id="SSF158997">
    <property type="entry name" value="Trm112p-like"/>
    <property type="match status" value="1"/>
</dbReference>
<name>A0A7X0U9R6_9BURK</name>
<dbReference type="SUPFAM" id="SSF53335">
    <property type="entry name" value="S-adenosyl-L-methionine-dependent methyltransferases"/>
    <property type="match status" value="1"/>
</dbReference>